<feature type="domain" description="Ras-GAP" evidence="3">
    <location>
        <begin position="1148"/>
        <end position="1375"/>
    </location>
</feature>
<gene>
    <name evidence="4" type="ORF">Clacol_001738</name>
</gene>
<dbReference type="SUPFAM" id="SSF48350">
    <property type="entry name" value="GTPase activation domain, GAP"/>
    <property type="match status" value="1"/>
</dbReference>
<dbReference type="Pfam" id="PF00616">
    <property type="entry name" value="RasGAP"/>
    <property type="match status" value="1"/>
</dbReference>
<evidence type="ECO:0000256" key="2">
    <source>
        <dbReference type="SAM" id="MobiDB-lite"/>
    </source>
</evidence>
<feature type="region of interest" description="Disordered" evidence="2">
    <location>
        <begin position="183"/>
        <end position="209"/>
    </location>
</feature>
<dbReference type="GO" id="GO:0051015">
    <property type="term" value="F:actin filament binding"/>
    <property type="evidence" value="ECO:0007669"/>
    <property type="project" value="TreeGrafter"/>
</dbReference>
<dbReference type="InterPro" id="IPR000048">
    <property type="entry name" value="IQ_motif_EF-hand-BS"/>
</dbReference>
<evidence type="ECO:0000259" key="3">
    <source>
        <dbReference type="PROSITE" id="PS50018"/>
    </source>
</evidence>
<feature type="compositionally biased region" description="Polar residues" evidence="2">
    <location>
        <begin position="282"/>
        <end position="305"/>
    </location>
</feature>
<dbReference type="InterPro" id="IPR036872">
    <property type="entry name" value="CH_dom_sf"/>
</dbReference>
<dbReference type="Pfam" id="PF03836">
    <property type="entry name" value="RasGAP_C"/>
    <property type="match status" value="1"/>
</dbReference>
<dbReference type="PROSITE" id="PS50096">
    <property type="entry name" value="IQ"/>
    <property type="match status" value="11"/>
</dbReference>
<organism evidence="4 5">
    <name type="scientific">Clathrus columnatus</name>
    <dbReference type="NCBI Taxonomy" id="1419009"/>
    <lineage>
        <taxon>Eukaryota</taxon>
        <taxon>Fungi</taxon>
        <taxon>Dikarya</taxon>
        <taxon>Basidiomycota</taxon>
        <taxon>Agaricomycotina</taxon>
        <taxon>Agaricomycetes</taxon>
        <taxon>Phallomycetidae</taxon>
        <taxon>Phallales</taxon>
        <taxon>Clathraceae</taxon>
        <taxon>Clathrus</taxon>
    </lineage>
</organism>
<feature type="compositionally biased region" description="Polar residues" evidence="2">
    <location>
        <begin position="93"/>
        <end position="130"/>
    </location>
</feature>
<dbReference type="Gene3D" id="1.10.506.10">
    <property type="entry name" value="GTPase Activation - p120gap, domain 1"/>
    <property type="match status" value="1"/>
</dbReference>
<evidence type="ECO:0000313" key="5">
    <source>
        <dbReference type="Proteomes" id="UP001050691"/>
    </source>
</evidence>
<dbReference type="Gene3D" id="1.20.5.190">
    <property type="match status" value="3"/>
</dbReference>
<dbReference type="InterPro" id="IPR001936">
    <property type="entry name" value="RasGAP_dom"/>
</dbReference>
<reference evidence="4" key="1">
    <citation type="submission" date="2021-10" db="EMBL/GenBank/DDBJ databases">
        <title>De novo Genome Assembly of Clathrus columnatus (Basidiomycota, Fungi) Using Illumina and Nanopore Sequence Data.</title>
        <authorList>
            <person name="Ogiso-Tanaka E."/>
            <person name="Itagaki H."/>
            <person name="Hosoya T."/>
            <person name="Hosaka K."/>
        </authorList>
    </citation>
    <scope>NUCLEOTIDE SEQUENCE</scope>
    <source>
        <strain evidence="4">MO-923</strain>
    </source>
</reference>
<feature type="compositionally biased region" description="Low complexity" evidence="2">
    <location>
        <begin position="237"/>
        <end position="250"/>
    </location>
</feature>
<dbReference type="GO" id="GO:0005516">
    <property type="term" value="F:calmodulin binding"/>
    <property type="evidence" value="ECO:0007669"/>
    <property type="project" value="TreeGrafter"/>
</dbReference>
<feature type="compositionally biased region" description="Low complexity" evidence="2">
    <location>
        <begin position="7"/>
        <end position="23"/>
    </location>
</feature>
<dbReference type="SMART" id="SM00323">
    <property type="entry name" value="RasGAP"/>
    <property type="match status" value="1"/>
</dbReference>
<name>A0AAV5A4K7_9AGAM</name>
<evidence type="ECO:0000256" key="1">
    <source>
        <dbReference type="SAM" id="Coils"/>
    </source>
</evidence>
<feature type="region of interest" description="Disordered" evidence="2">
    <location>
        <begin position="1"/>
        <end position="163"/>
    </location>
</feature>
<feature type="coiled-coil region" evidence="1">
    <location>
        <begin position="1025"/>
        <end position="1052"/>
    </location>
</feature>
<feature type="compositionally biased region" description="Basic and acidic residues" evidence="2">
    <location>
        <begin position="330"/>
        <end position="376"/>
    </location>
</feature>
<dbReference type="SMART" id="SM00015">
    <property type="entry name" value="IQ"/>
    <property type="match status" value="11"/>
</dbReference>
<feature type="compositionally biased region" description="Basic and acidic residues" evidence="2">
    <location>
        <begin position="78"/>
        <end position="92"/>
    </location>
</feature>
<dbReference type="InterPro" id="IPR008936">
    <property type="entry name" value="Rho_GTPase_activation_prot"/>
</dbReference>
<feature type="compositionally biased region" description="Low complexity" evidence="2">
    <location>
        <begin position="36"/>
        <end position="49"/>
    </location>
</feature>
<dbReference type="GO" id="GO:0005096">
    <property type="term" value="F:GTPase activator activity"/>
    <property type="evidence" value="ECO:0007669"/>
    <property type="project" value="TreeGrafter"/>
</dbReference>
<dbReference type="GO" id="GO:1903479">
    <property type="term" value="P:mitotic actomyosin contractile ring assembly actin filament organization"/>
    <property type="evidence" value="ECO:0007669"/>
    <property type="project" value="TreeGrafter"/>
</dbReference>
<dbReference type="PANTHER" id="PTHR14149:SF14">
    <property type="entry name" value="CALPONIN-HOMOLOGY (CH) DOMAIN-CONTAINING PROTEIN"/>
    <property type="match status" value="1"/>
</dbReference>
<accession>A0AAV5A4K7</accession>
<dbReference type="PROSITE" id="PS50018">
    <property type="entry name" value="RAS_GTPASE_ACTIV_2"/>
    <property type="match status" value="1"/>
</dbReference>
<sequence length="1814" mass="208226">MEHSKSKPSNDSPSTSNSRSTSSANPFAYQTRLLERTSSLSRSNSLSNRFPPPNGPATPSVTRKWNPSHRLSASTDTLRMKWEERIKAEHTGDNNTLPATTYSQPSEISDITSVTQSPTQMSPNSNTNNLHCPPSVERLFSPESDHRQNSTRNRTSPSLKRHSISVASSSSLTFNLNQDSSLSHLKGSQRSSTYSLPPASQSSVSLENPSSLGFVNERVAAFSRNHESVSTELPVNSRSQTETSQSRSTSFHPTETSNPTHAHTLSRLPPSPKSEGPIGLPNSPSVMSPTPYRSSFMNSRKSNTYGRHLGSGHKLGRHLPRIASGDGNDYPDKTEEIKERGEAPEQTRQEAERLRERQERRRKWDIDHGRTKPEDLSPIKTAFNETELSNIGNTGLVSTDDVQGLRGRRKLLKSNTTPKHVPPLPTVRLLGGNTWADTQRHLLQAYEYLCHVGEAQQWIEGCLGEELGFGVVEMEDALRNGVVLAKLVRALEGDTYVRRIYEGFIFELTDLYNKKNIPKVIYCIHALSHLLARRGKAQRIGNLLGRLQFSDDQLQQTQQGLTAAGVQMPNFSNVRFDLAKEINEEPEEEPEPEESEEEIRDRLLLECEDSIILLQSSIRGYLLRRKQTNLRERLRLGQHHITKIQARCRAHLLRKQVKIYRERQACLLPWVIALQAAARRMLTLRRWRQRQRHIRSINAVAVKIQAQIRGLMLRRRFSRLRTALRACKPSVLKLQSFVRAKIVRKTHTEVVKTLHALPIMHGIVGLQAACRGFQVRRSTNKHRQILYTVEKHIIDLQGHIRALLVRRRVRNQLAKLDDVASIVIRLQAAARAYLSRKRLLNLIRGLRKVTPTIIQIQTLARARMASRSRQEIVKKLSDMEVIKSVNFIQAFARASLTRNRHREQQKELDFIEPNIVRFQAAIRGALIRCDYIPWRDHLRQSHPAAIHLQSLFRGLIERKKFQDKINYYRANLSKVVKIQSLFRAKETREQYRQLTLGKNVTVGTIKNFVHLLDDSEADFQDEIELERLRKKVVESIRENQHLETELNDLDVKIALVVQNVKSFEELVKIRRRRGADTAAAHAARASVLAAHGDPFASSHSLDHTAKRKLELYQQLFYLLQSRGEYLARLFFQLTHSEAPEKSKRSAERIVLTLFGYGQDRREEYLLLKLFQLCIREEVRSAETMDEVFASHPMYMAIAVHYVRPKQISYVREALQKIIREVVEQEDLDLETDPAAIYRAKINIEEMRSGKVSKKRKDVSYYEAVDDPDTRAEFIRHLQLLQAFTRVFLDAIISSTKKMPYGMQCITREIFLELKARFPNHRDEEFATYMGRVIFYRFINPAIVTPETFDIVSTTIKASARKNLAEISKILTQITSGKLFGDDSPCLTPINTFVESAIQQFSRWFIEVADVVDAETQFHAHEFLDVTVQPKPVYISPNEVYAMHTLLLQNLDKVVSARDDPVRMILMELDGVPNLGSDELNDARDSPINLELSNRFALVKDPLADEKALWVQCKRGVLAILRVQPAKDLIESLFQPVEEEHEFLWEDIVEHELHIEQCQPQQDRIRLTVWMTLERELIEIIVNWKALRAEFAFGRLSFRDVKANAISYLLQLEKTGKITRADGYQGILNAIASDVRSKHRKRLERQKEIQSMQEAKGHLAERKKSYEEQINSYHSYIETAMNTMQRGKGKKRFVIPFTKQYFHLRELQKTGKSPQFGSFRYSAQDLYDKGILLSIEGFSPRQFDRIDIVIFSNEVGVFTLELHNNTTGSSQVTSTSDVRMEDLLQAQFENRVSFPLFDGLAKFNLNLLLYQINKK</sequence>
<feature type="region of interest" description="Disordered" evidence="2">
    <location>
        <begin position="226"/>
        <end position="376"/>
    </location>
</feature>
<feature type="compositionally biased region" description="Polar residues" evidence="2">
    <location>
        <begin position="251"/>
        <end position="263"/>
    </location>
</feature>
<dbReference type="EMBL" id="BPWL01000002">
    <property type="protein sequence ID" value="GJJ07536.1"/>
    <property type="molecule type" value="Genomic_DNA"/>
</dbReference>
<dbReference type="SUPFAM" id="SSF47576">
    <property type="entry name" value="Calponin-homology domain, CH-domain"/>
    <property type="match status" value="1"/>
</dbReference>
<proteinExistence type="predicted"/>
<keyword evidence="1" id="KW-0175">Coiled coil</keyword>
<comment type="caution">
    <text evidence="4">The sequence shown here is derived from an EMBL/GenBank/DDBJ whole genome shotgun (WGS) entry which is preliminary data.</text>
</comment>
<dbReference type="InterPro" id="IPR000593">
    <property type="entry name" value="RasGAP_C"/>
</dbReference>
<dbReference type="Gene3D" id="1.10.418.10">
    <property type="entry name" value="Calponin-like domain"/>
    <property type="match status" value="2"/>
</dbReference>
<feature type="compositionally biased region" description="Polar residues" evidence="2">
    <location>
        <begin position="57"/>
        <end position="77"/>
    </location>
</feature>
<dbReference type="Proteomes" id="UP001050691">
    <property type="component" value="Unassembled WGS sequence"/>
</dbReference>
<dbReference type="Pfam" id="PF00612">
    <property type="entry name" value="IQ"/>
    <property type="match status" value="6"/>
</dbReference>
<evidence type="ECO:0000313" key="4">
    <source>
        <dbReference type="EMBL" id="GJJ07536.1"/>
    </source>
</evidence>
<dbReference type="GO" id="GO:0110085">
    <property type="term" value="C:mitotic actomyosin contractile ring"/>
    <property type="evidence" value="ECO:0007669"/>
    <property type="project" value="TreeGrafter"/>
</dbReference>
<dbReference type="PANTHER" id="PTHR14149">
    <property type="entry name" value="RAS GTPASE-ACTIVATING PROTEIN WITH IQ MOTIF"/>
    <property type="match status" value="1"/>
</dbReference>
<feature type="compositionally biased region" description="Basic residues" evidence="2">
    <location>
        <begin position="310"/>
        <end position="320"/>
    </location>
</feature>
<keyword evidence="5" id="KW-1185">Reference proteome</keyword>
<protein>
    <recommendedName>
        <fullName evidence="3">Ras-GAP domain-containing protein</fullName>
    </recommendedName>
</protein>
<dbReference type="SUPFAM" id="SSF143885">
    <property type="entry name" value="RGC domain-like"/>
    <property type="match status" value="1"/>
</dbReference>